<accession>A6NQT0</accession>
<organism evidence="1 2">
    <name type="scientific">Pseudoflavonifractor capillosus ATCC 29799</name>
    <dbReference type="NCBI Taxonomy" id="411467"/>
    <lineage>
        <taxon>Bacteria</taxon>
        <taxon>Bacillati</taxon>
        <taxon>Bacillota</taxon>
        <taxon>Clostridia</taxon>
        <taxon>Eubacteriales</taxon>
        <taxon>Oscillospiraceae</taxon>
        <taxon>Pseudoflavonifractor</taxon>
    </lineage>
</organism>
<reference evidence="1 2" key="1">
    <citation type="submission" date="2007-04" db="EMBL/GenBank/DDBJ databases">
        <authorList>
            <person name="Fulton L."/>
            <person name="Clifton S."/>
            <person name="Fulton B."/>
            <person name="Xu J."/>
            <person name="Minx P."/>
            <person name="Pepin K.H."/>
            <person name="Johnson M."/>
            <person name="Thiruvilangam P."/>
            <person name="Bhonagiri V."/>
            <person name="Nash W.E."/>
            <person name="Mardis E.R."/>
            <person name="Wilson R.K."/>
        </authorList>
    </citation>
    <scope>NUCLEOTIDE SEQUENCE [LARGE SCALE GENOMIC DNA]</scope>
    <source>
        <strain evidence="1 2">ATCC 29799</strain>
    </source>
</reference>
<dbReference type="STRING" id="411467.BACCAP_00551"/>
<name>A6NQT0_9FIRM</name>
<dbReference type="EMBL" id="AAXG02000005">
    <property type="protein sequence ID" value="EDN01426.1"/>
    <property type="molecule type" value="Genomic_DNA"/>
</dbReference>
<reference evidence="1 2" key="2">
    <citation type="submission" date="2007-06" db="EMBL/GenBank/DDBJ databases">
        <title>Draft genome sequence of Pseudoflavonifractor capillosus ATCC 29799.</title>
        <authorList>
            <person name="Sudarsanam P."/>
            <person name="Ley R."/>
            <person name="Guruge J."/>
            <person name="Turnbaugh P.J."/>
            <person name="Mahowald M."/>
            <person name="Liep D."/>
            <person name="Gordon J."/>
        </authorList>
    </citation>
    <scope>NUCLEOTIDE SEQUENCE [LARGE SCALE GENOMIC DNA]</scope>
    <source>
        <strain evidence="1 2">ATCC 29799</strain>
    </source>
</reference>
<evidence type="ECO:0000313" key="2">
    <source>
        <dbReference type="Proteomes" id="UP000003639"/>
    </source>
</evidence>
<gene>
    <name evidence="1" type="ORF">BACCAP_00551</name>
</gene>
<evidence type="ECO:0000313" key="1">
    <source>
        <dbReference type="EMBL" id="EDN01426.1"/>
    </source>
</evidence>
<comment type="caution">
    <text evidence="1">The sequence shown here is derived from an EMBL/GenBank/DDBJ whole genome shotgun (WGS) entry which is preliminary data.</text>
</comment>
<dbReference type="AlphaFoldDB" id="A6NQT0"/>
<protein>
    <submittedName>
        <fullName evidence="1">Uncharacterized protein</fullName>
    </submittedName>
</protein>
<sequence>MSELFLSALDFQPNSVENPAFFYLHILRSKAIIISALALR</sequence>
<keyword evidence="2" id="KW-1185">Reference proteome</keyword>
<dbReference type="Proteomes" id="UP000003639">
    <property type="component" value="Unassembled WGS sequence"/>
</dbReference>
<proteinExistence type="predicted"/>